<reference evidence="3 4" key="1">
    <citation type="journal article" date="2013" name="PLoS ONE">
        <title>Genomic and secretomic analyses reveal unique features of the lignocellulolytic enzyme system of Penicillium decumbens.</title>
        <authorList>
            <person name="Liu G."/>
            <person name="Zhang L."/>
            <person name="Wei X."/>
            <person name="Zou G."/>
            <person name="Qin Y."/>
            <person name="Ma L."/>
            <person name="Li J."/>
            <person name="Zheng H."/>
            <person name="Wang S."/>
            <person name="Wang C."/>
            <person name="Xun L."/>
            <person name="Zhao G.-P."/>
            <person name="Zhou Z."/>
            <person name="Qu Y."/>
        </authorList>
    </citation>
    <scope>NUCLEOTIDE SEQUENCE [LARGE SCALE GENOMIC DNA]</scope>
    <source>
        <strain evidence="4">114-2 / CGMCC 5302</strain>
    </source>
</reference>
<evidence type="ECO:0000313" key="4">
    <source>
        <dbReference type="Proteomes" id="UP000019376"/>
    </source>
</evidence>
<dbReference type="PhylomeDB" id="S8BBP1"/>
<dbReference type="OrthoDB" id="4344543at2759"/>
<dbReference type="HOGENOM" id="CLU_871464_0_0_1"/>
<name>S8BBP1_PENO1</name>
<proteinExistence type="predicted"/>
<dbReference type="Proteomes" id="UP000019376">
    <property type="component" value="Unassembled WGS sequence"/>
</dbReference>
<dbReference type="AlphaFoldDB" id="S8BBP1"/>
<feature type="chain" id="PRO_5004548316" evidence="2">
    <location>
        <begin position="31"/>
        <end position="323"/>
    </location>
</feature>
<dbReference type="EMBL" id="KB644414">
    <property type="protein sequence ID" value="EPS32292.1"/>
    <property type="molecule type" value="Genomic_DNA"/>
</dbReference>
<feature type="compositionally biased region" description="Low complexity" evidence="1">
    <location>
        <begin position="152"/>
        <end position="167"/>
    </location>
</feature>
<evidence type="ECO:0000313" key="3">
    <source>
        <dbReference type="EMBL" id="EPS32292.1"/>
    </source>
</evidence>
<keyword evidence="2" id="KW-0732">Signal</keyword>
<gene>
    <name evidence="3" type="ORF">PDE_07252</name>
</gene>
<dbReference type="eggNOG" id="ENOG502RNU9">
    <property type="taxonomic scope" value="Eukaryota"/>
</dbReference>
<organism evidence="3 4">
    <name type="scientific">Penicillium oxalicum (strain 114-2 / CGMCC 5302)</name>
    <name type="common">Penicillium decumbens</name>
    <dbReference type="NCBI Taxonomy" id="933388"/>
    <lineage>
        <taxon>Eukaryota</taxon>
        <taxon>Fungi</taxon>
        <taxon>Dikarya</taxon>
        <taxon>Ascomycota</taxon>
        <taxon>Pezizomycotina</taxon>
        <taxon>Eurotiomycetes</taxon>
        <taxon>Eurotiomycetidae</taxon>
        <taxon>Eurotiales</taxon>
        <taxon>Aspergillaceae</taxon>
        <taxon>Penicillium</taxon>
    </lineage>
</organism>
<feature type="compositionally biased region" description="Polar residues" evidence="1">
    <location>
        <begin position="269"/>
        <end position="299"/>
    </location>
</feature>
<feature type="region of interest" description="Disordered" evidence="1">
    <location>
        <begin position="152"/>
        <end position="171"/>
    </location>
</feature>
<protein>
    <submittedName>
        <fullName evidence="3">Uncharacterized protein</fullName>
    </submittedName>
</protein>
<sequence length="323" mass="34519">MRPGLGQSGALPLLVLVGFLLATLVPSLSGVSSLKLADWSCFTGGASQLPLIQDGGATFPPDTAPAEPFGSWSLSTRSHSRAKGSARAPQAPDGPVESRNIIANENDSRLPYPASKPSSPFLFGKRARAFRTYFIQHLDDYQLFTSFANRTPSAASTLTPPSPITSSHAVPLPTLIDDNERLDAPNEQQDRNLQTPTRLPEERTAAGLQLPSLCDRWQLACQIARDLWADPHKFVSAFWMLASTGLELSTEPQTKAREVESDMDGVSSKGASAVNSSLEPSSQTHISPLTTNDQTTDAAGSTAELRGSCMAVVIGLVAGIMWF</sequence>
<evidence type="ECO:0000256" key="1">
    <source>
        <dbReference type="SAM" id="MobiDB-lite"/>
    </source>
</evidence>
<feature type="region of interest" description="Disordered" evidence="1">
    <location>
        <begin position="55"/>
        <end position="98"/>
    </location>
</feature>
<evidence type="ECO:0000256" key="2">
    <source>
        <dbReference type="SAM" id="SignalP"/>
    </source>
</evidence>
<keyword evidence="4" id="KW-1185">Reference proteome</keyword>
<accession>S8BBP1</accession>
<feature type="region of interest" description="Disordered" evidence="1">
    <location>
        <begin position="249"/>
        <end position="299"/>
    </location>
</feature>
<feature type="signal peptide" evidence="2">
    <location>
        <begin position="1"/>
        <end position="30"/>
    </location>
</feature>